<feature type="compositionally biased region" description="Basic and acidic residues" evidence="1">
    <location>
        <begin position="39"/>
        <end position="51"/>
    </location>
</feature>
<dbReference type="HOGENOM" id="CLU_735932_0_0_1"/>
<proteinExistence type="predicted"/>
<feature type="compositionally biased region" description="Polar residues" evidence="1">
    <location>
        <begin position="126"/>
        <end position="140"/>
    </location>
</feature>
<evidence type="ECO:0008006" key="4">
    <source>
        <dbReference type="Google" id="ProtNLM"/>
    </source>
</evidence>
<dbReference type="AlphaFoldDB" id="L8G116"/>
<accession>L8G116</accession>
<dbReference type="OrthoDB" id="3438376at2759"/>
<gene>
    <name evidence="2" type="ORF">GMDG_07999</name>
</gene>
<feature type="region of interest" description="Disordered" evidence="1">
    <location>
        <begin position="1"/>
        <end position="168"/>
    </location>
</feature>
<evidence type="ECO:0000313" key="2">
    <source>
        <dbReference type="EMBL" id="ELR06474.1"/>
    </source>
</evidence>
<dbReference type="InParanoid" id="L8G116"/>
<feature type="compositionally biased region" description="Acidic residues" evidence="1">
    <location>
        <begin position="84"/>
        <end position="98"/>
    </location>
</feature>
<feature type="region of interest" description="Disordered" evidence="1">
    <location>
        <begin position="268"/>
        <end position="293"/>
    </location>
</feature>
<feature type="compositionally biased region" description="Low complexity" evidence="1">
    <location>
        <begin position="159"/>
        <end position="168"/>
    </location>
</feature>
<evidence type="ECO:0000256" key="1">
    <source>
        <dbReference type="SAM" id="MobiDB-lite"/>
    </source>
</evidence>
<evidence type="ECO:0000313" key="3">
    <source>
        <dbReference type="Proteomes" id="UP000011064"/>
    </source>
</evidence>
<sequence length="376" mass="42434">MANSSRKIVPVVGTTPEFDNTTSEEMQQQQDEQENINSYDDRLQQSDEDTTRVAPTTELGDELPPPSPSLEPSQEQATSNSDNCSDDEPSTGEAESDDSDRRQYSTKRKRQPLSYVGPTQRKRQQHLQPGFTQEGRNCSPQRLRWKPHNHGSRAAQACGSNSRLPSPPSSSLGCGILGESFKHTVPLLTEITFRLRSSNYYSFSASFQDDCDEPQFSFAQLSKLIEGFGHSGNIEDLTIKPLKQHSFLEDELGRSDTRKYSQWSASRSSDVDDFDDRDPYTSGDGDAYSSEDNVGRLDNRKYSEWSSLEKHRLLAYKKEGKTWEWIFRKFPGRTPGRTPGAVRTLEHNAAEGKIGDVPPSRKTALLGFYGYLRLWL</sequence>
<dbReference type="STRING" id="658429.L8G116"/>
<organism evidence="2 3">
    <name type="scientific">Pseudogymnoascus destructans (strain ATCC MYA-4855 / 20631-21)</name>
    <name type="common">Bat white-nose syndrome fungus</name>
    <name type="synonym">Geomyces destructans</name>
    <dbReference type="NCBI Taxonomy" id="658429"/>
    <lineage>
        <taxon>Eukaryota</taxon>
        <taxon>Fungi</taxon>
        <taxon>Dikarya</taxon>
        <taxon>Ascomycota</taxon>
        <taxon>Pezizomycotina</taxon>
        <taxon>Leotiomycetes</taxon>
        <taxon>Thelebolales</taxon>
        <taxon>Thelebolaceae</taxon>
        <taxon>Pseudogymnoascus</taxon>
    </lineage>
</organism>
<dbReference type="EMBL" id="GL573452">
    <property type="protein sequence ID" value="ELR06474.1"/>
    <property type="molecule type" value="Genomic_DNA"/>
</dbReference>
<name>L8G116_PSED2</name>
<reference evidence="3" key="1">
    <citation type="submission" date="2010-09" db="EMBL/GenBank/DDBJ databases">
        <title>The genome sequence of Geomyces destructans 20631-21.</title>
        <authorList>
            <consortium name="The Broad Institute Genome Sequencing Platform"/>
            <person name="Cuomo C.A."/>
            <person name="Blehert D.S."/>
            <person name="Lorch J.M."/>
            <person name="Young S.K."/>
            <person name="Zeng Q."/>
            <person name="Gargeya S."/>
            <person name="Fitzgerald M."/>
            <person name="Haas B."/>
            <person name="Abouelleil A."/>
            <person name="Alvarado L."/>
            <person name="Arachchi H.M."/>
            <person name="Berlin A."/>
            <person name="Brown A."/>
            <person name="Chapman S.B."/>
            <person name="Chen Z."/>
            <person name="Dunbar C."/>
            <person name="Freedman E."/>
            <person name="Gearin G."/>
            <person name="Gellesch M."/>
            <person name="Goldberg J."/>
            <person name="Griggs A."/>
            <person name="Gujja S."/>
            <person name="Heiman D."/>
            <person name="Howarth C."/>
            <person name="Larson L."/>
            <person name="Lui A."/>
            <person name="MacDonald P.J.P."/>
            <person name="Montmayeur A."/>
            <person name="Murphy C."/>
            <person name="Neiman D."/>
            <person name="Pearson M."/>
            <person name="Priest M."/>
            <person name="Roberts A."/>
            <person name="Saif S."/>
            <person name="Shea T."/>
            <person name="Shenoy N."/>
            <person name="Sisk P."/>
            <person name="Stolte C."/>
            <person name="Sykes S."/>
            <person name="Wortman J."/>
            <person name="Nusbaum C."/>
            <person name="Birren B."/>
        </authorList>
    </citation>
    <scope>NUCLEOTIDE SEQUENCE [LARGE SCALE GENOMIC DNA]</scope>
    <source>
        <strain evidence="3">ATCC MYA-4855 / 20631-21</strain>
    </source>
</reference>
<protein>
    <recommendedName>
        <fullName evidence="4">Myb-like domain-containing protein</fullName>
    </recommendedName>
</protein>
<dbReference type="VEuPathDB" id="FungiDB:GMDG_07999"/>
<keyword evidence="3" id="KW-1185">Reference proteome</keyword>
<dbReference type="Proteomes" id="UP000011064">
    <property type="component" value="Unassembled WGS sequence"/>
</dbReference>